<dbReference type="PANTHER" id="PTHR24369:SF210">
    <property type="entry name" value="CHAOPTIN-RELATED"/>
    <property type="match status" value="1"/>
</dbReference>
<evidence type="ECO:0000256" key="1">
    <source>
        <dbReference type="ARBA" id="ARBA00022614"/>
    </source>
</evidence>
<dbReference type="InterPro" id="IPR003591">
    <property type="entry name" value="Leu-rich_rpt_typical-subtyp"/>
</dbReference>
<organism evidence="5 6">
    <name type="scientific">Cryptolaemus montrouzieri</name>
    <dbReference type="NCBI Taxonomy" id="559131"/>
    <lineage>
        <taxon>Eukaryota</taxon>
        <taxon>Metazoa</taxon>
        <taxon>Ecdysozoa</taxon>
        <taxon>Arthropoda</taxon>
        <taxon>Hexapoda</taxon>
        <taxon>Insecta</taxon>
        <taxon>Pterygota</taxon>
        <taxon>Neoptera</taxon>
        <taxon>Endopterygota</taxon>
        <taxon>Coleoptera</taxon>
        <taxon>Polyphaga</taxon>
        <taxon>Cucujiformia</taxon>
        <taxon>Coccinelloidea</taxon>
        <taxon>Coccinellidae</taxon>
        <taxon>Scymninae</taxon>
        <taxon>Scymnini</taxon>
        <taxon>Cryptolaemus</taxon>
    </lineage>
</organism>
<evidence type="ECO:0000313" key="5">
    <source>
        <dbReference type="EMBL" id="KAL3278309.1"/>
    </source>
</evidence>
<gene>
    <name evidence="5" type="ORF">HHI36_013642</name>
</gene>
<dbReference type="SUPFAM" id="SSF52058">
    <property type="entry name" value="L domain-like"/>
    <property type="match status" value="1"/>
</dbReference>
<keyword evidence="6" id="KW-1185">Reference proteome</keyword>
<dbReference type="AlphaFoldDB" id="A0ABD2NIH7"/>
<accession>A0ABD2NIH7</accession>
<evidence type="ECO:0000256" key="3">
    <source>
        <dbReference type="ARBA" id="ARBA00022737"/>
    </source>
</evidence>
<comment type="caution">
    <text evidence="5">The sequence shown here is derived from an EMBL/GenBank/DDBJ whole genome shotgun (WGS) entry which is preliminary data.</text>
</comment>
<dbReference type="PANTHER" id="PTHR24369">
    <property type="entry name" value="ANTIGEN BSP, PUTATIVE-RELATED"/>
    <property type="match status" value="1"/>
</dbReference>
<feature type="signal peptide" evidence="4">
    <location>
        <begin position="1"/>
        <end position="18"/>
    </location>
</feature>
<proteinExistence type="predicted"/>
<dbReference type="Gene3D" id="3.80.10.10">
    <property type="entry name" value="Ribonuclease Inhibitor"/>
    <property type="match status" value="2"/>
</dbReference>
<dbReference type="Pfam" id="PF13306">
    <property type="entry name" value="LRR_5"/>
    <property type="match status" value="2"/>
</dbReference>
<keyword evidence="1" id="KW-0433">Leucine-rich repeat</keyword>
<sequence>MFVFKAVLFCVLLCCLNAENICFENVKVRGYSKFSLRFEKVIISSNNLKDELPNVEFDAIEMGNEDIPILYENCISDIESLDNLIFEQNGIREIRSGALKNLPAIRKINLRQNKLKSIVTGVFNNLLVREIDLRRNEIEVIEENAFNNMPKLERIILIDNKLTKWNKHWFLNTPLLYRLSFQHNLIEEIPAEAFTNLKGKKKFGNLSFDVNLIFSYNKIKTLHPDTFKDIKEINKLWLDNNLIEELPEKIFTDLSIENLRICSNKLTCIKDKDSLLKAKTIEIDDNPFDCGCLNDIKNGLKTKINLFP</sequence>
<evidence type="ECO:0000256" key="4">
    <source>
        <dbReference type="SAM" id="SignalP"/>
    </source>
</evidence>
<evidence type="ECO:0000313" key="6">
    <source>
        <dbReference type="Proteomes" id="UP001516400"/>
    </source>
</evidence>
<dbReference type="InterPro" id="IPR050541">
    <property type="entry name" value="LRR_TM_domain-containing"/>
</dbReference>
<dbReference type="InterPro" id="IPR032675">
    <property type="entry name" value="LRR_dom_sf"/>
</dbReference>
<name>A0ABD2NIH7_9CUCU</name>
<dbReference type="SMART" id="SM00369">
    <property type="entry name" value="LRR_TYP"/>
    <property type="match status" value="7"/>
</dbReference>
<keyword evidence="3" id="KW-0677">Repeat</keyword>
<dbReference type="InterPro" id="IPR026906">
    <property type="entry name" value="LRR_5"/>
</dbReference>
<dbReference type="EMBL" id="JABFTP020000103">
    <property type="protein sequence ID" value="KAL3278309.1"/>
    <property type="molecule type" value="Genomic_DNA"/>
</dbReference>
<feature type="chain" id="PRO_5044881184" evidence="4">
    <location>
        <begin position="19"/>
        <end position="308"/>
    </location>
</feature>
<protein>
    <submittedName>
        <fullName evidence="5">Uncharacterized protein</fullName>
    </submittedName>
</protein>
<evidence type="ECO:0000256" key="2">
    <source>
        <dbReference type="ARBA" id="ARBA00022729"/>
    </source>
</evidence>
<keyword evidence="2 4" id="KW-0732">Signal</keyword>
<reference evidence="5 6" key="1">
    <citation type="journal article" date="2021" name="BMC Biol.">
        <title>Horizontally acquired antibacterial genes associated with adaptive radiation of ladybird beetles.</title>
        <authorList>
            <person name="Li H.S."/>
            <person name="Tang X.F."/>
            <person name="Huang Y.H."/>
            <person name="Xu Z.Y."/>
            <person name="Chen M.L."/>
            <person name="Du X.Y."/>
            <person name="Qiu B.Y."/>
            <person name="Chen P.T."/>
            <person name="Zhang W."/>
            <person name="Slipinski A."/>
            <person name="Escalona H.E."/>
            <person name="Waterhouse R.M."/>
            <person name="Zwick A."/>
            <person name="Pang H."/>
        </authorList>
    </citation>
    <scope>NUCLEOTIDE SEQUENCE [LARGE SCALE GENOMIC DNA]</scope>
    <source>
        <strain evidence="5">SYSU2018</strain>
    </source>
</reference>
<dbReference type="Proteomes" id="UP001516400">
    <property type="component" value="Unassembled WGS sequence"/>
</dbReference>